<dbReference type="RefSeq" id="WP_044500199.1">
    <property type="nucleotide sequence ID" value="NZ_LK391969.1"/>
</dbReference>
<keyword evidence="7" id="KW-0732">Signal</keyword>
<evidence type="ECO:0000256" key="7">
    <source>
        <dbReference type="SAM" id="SignalP"/>
    </source>
</evidence>
<gene>
    <name evidence="9" type="ORF">BN1049_02405</name>
</gene>
<feature type="signal peptide" evidence="7">
    <location>
        <begin position="1"/>
        <end position="21"/>
    </location>
</feature>
<dbReference type="InterPro" id="IPR001915">
    <property type="entry name" value="Peptidase_M48"/>
</dbReference>
<dbReference type="GO" id="GO:0016020">
    <property type="term" value="C:membrane"/>
    <property type="evidence" value="ECO:0007669"/>
    <property type="project" value="TreeGrafter"/>
</dbReference>
<keyword evidence="3" id="KW-0479">Metal-binding</keyword>
<dbReference type="OrthoDB" id="9810445at2"/>
<feature type="chain" id="PRO_5007377912" evidence="7">
    <location>
        <begin position="22"/>
        <end position="506"/>
    </location>
</feature>
<keyword evidence="5" id="KW-0862">Zinc</keyword>
<evidence type="ECO:0000256" key="2">
    <source>
        <dbReference type="ARBA" id="ARBA00022670"/>
    </source>
</evidence>
<feature type="domain" description="Peptidase M48" evidence="8">
    <location>
        <begin position="77"/>
        <end position="294"/>
    </location>
</feature>
<evidence type="ECO:0000313" key="9">
    <source>
        <dbReference type="EMBL" id="CEA06028.1"/>
    </source>
</evidence>
<dbReference type="AlphaFoldDB" id="A0A078MFE1"/>
<accession>A0A078MFE1</accession>
<keyword evidence="6" id="KW-0482">Metalloprotease</keyword>
<sequence length="506" mass="54936">MNLKLPALCTTAALLMGCVTGATQSVRNLIPGQLSADQPILAQVDKTYAPGMLAVGQEQDRYRNQSLGLGLVSHPEAERYINQQLERLKQASGIADLPGQAYLFADTSFGARASPDGNIYIPYVMLQDMGSTDELAALLAHELAHTIRNHNSSDLFVQAQKKAVVAASFLASIKQGDSATVRGSDQKLIENTFTALMVSDGFLSPGWTRRQELEADKLGMDLLIAAGYNSDAMFTLLDKMALWEERNRTAQSQRNALIDQLFMVNDPELEKNALGEMLGGILDRSAVGVGSVVNKLNQNHDSAEKRYDSLLTYVDTHYPAAPTPALEVRNWQAISKARKAEQIWQGLLGVVEARDALAQRKPADAERFMRSAINPHTNNQNFLRQSFYELRAAQGQTGAMQQNLALGLKGAYPSFSLHVESAHLAGESNPATAKRLLATFDQYGRPPTYYHDVIAMAESSELKVDALALVAECTAKYLGEGVSCGDAEAAAKSNLSYGSLLQSLAP</sequence>
<dbReference type="PROSITE" id="PS51257">
    <property type="entry name" value="PROKAR_LIPOPROTEIN"/>
    <property type="match status" value="1"/>
</dbReference>
<evidence type="ECO:0000256" key="6">
    <source>
        <dbReference type="ARBA" id="ARBA00023049"/>
    </source>
</evidence>
<dbReference type="PATRIC" id="fig|1461581.3.peg.2369"/>
<evidence type="ECO:0000256" key="5">
    <source>
        <dbReference type="ARBA" id="ARBA00022833"/>
    </source>
</evidence>
<evidence type="ECO:0000256" key="3">
    <source>
        <dbReference type="ARBA" id="ARBA00022723"/>
    </source>
</evidence>
<reference evidence="9" key="1">
    <citation type="submission" date="2014-07" db="EMBL/GenBank/DDBJ databases">
        <authorList>
            <person name="Urmite Genomes Urmite Genomes"/>
        </authorList>
    </citation>
    <scope>NUCLEOTIDE SEQUENCE</scope>
    <source>
        <strain evidence="9">12M76_air</strain>
    </source>
</reference>
<dbReference type="PANTHER" id="PTHR22726:SF1">
    <property type="entry name" value="METALLOENDOPEPTIDASE OMA1, MITOCHONDRIAL"/>
    <property type="match status" value="1"/>
</dbReference>
<evidence type="ECO:0000259" key="8">
    <source>
        <dbReference type="Pfam" id="PF01435"/>
    </source>
</evidence>
<dbReference type="EMBL" id="LK391969">
    <property type="protein sequence ID" value="CEF27453.1"/>
    <property type="molecule type" value="Genomic_DNA"/>
</dbReference>
<comment type="cofactor">
    <cofactor evidence="1">
        <name>Zn(2+)</name>
        <dbReference type="ChEBI" id="CHEBI:29105"/>
    </cofactor>
</comment>
<dbReference type="PANTHER" id="PTHR22726">
    <property type="entry name" value="METALLOENDOPEPTIDASE OMA1"/>
    <property type="match status" value="1"/>
</dbReference>
<protein>
    <submittedName>
        <fullName evidence="9">Putative exported peptidase</fullName>
    </submittedName>
</protein>
<evidence type="ECO:0000256" key="1">
    <source>
        <dbReference type="ARBA" id="ARBA00001947"/>
    </source>
</evidence>
<evidence type="ECO:0000256" key="4">
    <source>
        <dbReference type="ARBA" id="ARBA00022801"/>
    </source>
</evidence>
<dbReference type="GO" id="GO:0051603">
    <property type="term" value="P:proteolysis involved in protein catabolic process"/>
    <property type="evidence" value="ECO:0007669"/>
    <property type="project" value="TreeGrafter"/>
</dbReference>
<dbReference type="GO" id="GO:0046872">
    <property type="term" value="F:metal ion binding"/>
    <property type="evidence" value="ECO:0007669"/>
    <property type="project" value="UniProtKB-KW"/>
</dbReference>
<keyword evidence="2" id="KW-0645">Protease</keyword>
<organism evidence="9">
    <name type="scientific">Pseudomonas saudimassiliensis</name>
    <dbReference type="NCBI Taxonomy" id="1461581"/>
    <lineage>
        <taxon>Bacteria</taxon>
        <taxon>Pseudomonadati</taxon>
        <taxon>Pseudomonadota</taxon>
        <taxon>Gammaproteobacteria</taxon>
        <taxon>Pseudomonadales</taxon>
        <taxon>Pseudomonadaceae</taxon>
        <taxon>Pseudomonas</taxon>
    </lineage>
</organism>
<keyword evidence="4" id="KW-0378">Hydrolase</keyword>
<dbReference type="InterPro" id="IPR051156">
    <property type="entry name" value="Mito/Outer_Membr_Metalloprot"/>
</dbReference>
<proteinExistence type="predicted"/>
<name>A0A078MFE1_9PSED</name>
<dbReference type="Gene3D" id="3.30.2010.10">
    <property type="entry name" value="Metalloproteases ('zincins'), catalytic domain"/>
    <property type="match status" value="1"/>
</dbReference>
<dbReference type="EMBL" id="LM997413">
    <property type="protein sequence ID" value="CEA06028.1"/>
    <property type="molecule type" value="Genomic_DNA"/>
</dbReference>
<dbReference type="GO" id="GO:0004222">
    <property type="term" value="F:metalloendopeptidase activity"/>
    <property type="evidence" value="ECO:0007669"/>
    <property type="project" value="InterPro"/>
</dbReference>
<dbReference type="Pfam" id="PF01435">
    <property type="entry name" value="Peptidase_M48"/>
    <property type="match status" value="1"/>
</dbReference>